<dbReference type="STRING" id="908615.SAMN05421540_105134"/>
<accession>A0A1H4ASU5</accession>
<evidence type="ECO:0000313" key="1">
    <source>
        <dbReference type="EMBL" id="SEA38969.1"/>
    </source>
</evidence>
<protein>
    <submittedName>
        <fullName evidence="1">Uncharacterized protein</fullName>
    </submittedName>
</protein>
<organism evidence="1 2">
    <name type="scientific">Psychroflexus halocasei</name>
    <dbReference type="NCBI Taxonomy" id="908615"/>
    <lineage>
        <taxon>Bacteria</taxon>
        <taxon>Pseudomonadati</taxon>
        <taxon>Bacteroidota</taxon>
        <taxon>Flavobacteriia</taxon>
        <taxon>Flavobacteriales</taxon>
        <taxon>Flavobacteriaceae</taxon>
        <taxon>Psychroflexus</taxon>
    </lineage>
</organism>
<proteinExistence type="predicted"/>
<reference evidence="1 2" key="1">
    <citation type="submission" date="2016-10" db="EMBL/GenBank/DDBJ databases">
        <authorList>
            <person name="de Groot N.N."/>
        </authorList>
    </citation>
    <scope>NUCLEOTIDE SEQUENCE [LARGE SCALE GENOMIC DNA]</scope>
    <source>
        <strain evidence="1 2">DSM 23581</strain>
    </source>
</reference>
<gene>
    <name evidence="1" type="ORF">SAMN05421540_105134</name>
</gene>
<name>A0A1H4ASU5_9FLAO</name>
<evidence type="ECO:0000313" key="2">
    <source>
        <dbReference type="Proteomes" id="UP000198820"/>
    </source>
</evidence>
<dbReference type="RefSeq" id="WP_234953113.1">
    <property type="nucleotide sequence ID" value="NZ_FNQF01000005.1"/>
</dbReference>
<dbReference type="Proteomes" id="UP000198820">
    <property type="component" value="Unassembled WGS sequence"/>
</dbReference>
<dbReference type="AlphaFoldDB" id="A0A1H4ASU5"/>
<sequence>MRYFIILLISFQCFSQQTFVYKTSAEVDYESIKLDEVKKLMRNVESELDENKFILSVLDNQSQFSVSAALNKDSQNLQALKIAEAMSYVSDQWFYNSFNGSLYLQTSFMN</sequence>
<dbReference type="EMBL" id="FNQF01000005">
    <property type="protein sequence ID" value="SEA38969.1"/>
    <property type="molecule type" value="Genomic_DNA"/>
</dbReference>
<keyword evidence="2" id="KW-1185">Reference proteome</keyword>